<sequence length="270" mass="29825">RCPPCTIHRAWPRPVRVRCPSCPPCASACAPAPVRAAPALHAACTTRARAPWPCAIRRALSTVRMRLSVRPLPHAPPYPLTHTPTPARAAAPGRRARPHPRTRSGSLRPPHPLVVYAPIPVPAPLPYVRGGRSERARERAWARRAQARRVRERVRRAGVHGAGGAAVRRARGPHAVRRVRAHVIHCTCRAVCLREGRAAQADATYVRVLSALRTCARCPPLRQTGPRARMPMSAVRVISARAVRRLHVRVAGAPFDHYGRNKLVYCIKLW</sequence>
<dbReference type="Proteomes" id="UP001219525">
    <property type="component" value="Unassembled WGS sequence"/>
</dbReference>
<proteinExistence type="predicted"/>
<feature type="region of interest" description="Disordered" evidence="1">
    <location>
        <begin position="74"/>
        <end position="111"/>
    </location>
</feature>
<comment type="caution">
    <text evidence="2">The sequence shown here is derived from an EMBL/GenBank/DDBJ whole genome shotgun (WGS) entry which is preliminary data.</text>
</comment>
<evidence type="ECO:0000313" key="2">
    <source>
        <dbReference type="EMBL" id="KAJ7194404.1"/>
    </source>
</evidence>
<accession>A0AAD6Y776</accession>
<protein>
    <submittedName>
        <fullName evidence="2">Uncharacterized protein</fullName>
    </submittedName>
</protein>
<reference evidence="2" key="1">
    <citation type="submission" date="2023-03" db="EMBL/GenBank/DDBJ databases">
        <title>Massive genome expansion in bonnet fungi (Mycena s.s.) driven by repeated elements and novel gene families across ecological guilds.</title>
        <authorList>
            <consortium name="Lawrence Berkeley National Laboratory"/>
            <person name="Harder C.B."/>
            <person name="Miyauchi S."/>
            <person name="Viragh M."/>
            <person name="Kuo A."/>
            <person name="Thoen E."/>
            <person name="Andreopoulos B."/>
            <person name="Lu D."/>
            <person name="Skrede I."/>
            <person name="Drula E."/>
            <person name="Henrissat B."/>
            <person name="Morin E."/>
            <person name="Kohler A."/>
            <person name="Barry K."/>
            <person name="LaButti K."/>
            <person name="Morin E."/>
            <person name="Salamov A."/>
            <person name="Lipzen A."/>
            <person name="Mereny Z."/>
            <person name="Hegedus B."/>
            <person name="Baldrian P."/>
            <person name="Stursova M."/>
            <person name="Weitz H."/>
            <person name="Taylor A."/>
            <person name="Grigoriev I.V."/>
            <person name="Nagy L.G."/>
            <person name="Martin F."/>
            <person name="Kauserud H."/>
        </authorList>
    </citation>
    <scope>NUCLEOTIDE SEQUENCE</scope>
    <source>
        <strain evidence="2">9144</strain>
    </source>
</reference>
<dbReference type="AlphaFoldDB" id="A0AAD6Y776"/>
<keyword evidence="3" id="KW-1185">Reference proteome</keyword>
<evidence type="ECO:0000256" key="1">
    <source>
        <dbReference type="SAM" id="MobiDB-lite"/>
    </source>
</evidence>
<evidence type="ECO:0000313" key="3">
    <source>
        <dbReference type="Proteomes" id="UP001219525"/>
    </source>
</evidence>
<feature type="compositionally biased region" description="Low complexity" evidence="1">
    <location>
        <begin position="81"/>
        <end position="93"/>
    </location>
</feature>
<organism evidence="2 3">
    <name type="scientific">Mycena pura</name>
    <dbReference type="NCBI Taxonomy" id="153505"/>
    <lineage>
        <taxon>Eukaryota</taxon>
        <taxon>Fungi</taxon>
        <taxon>Dikarya</taxon>
        <taxon>Basidiomycota</taxon>
        <taxon>Agaricomycotina</taxon>
        <taxon>Agaricomycetes</taxon>
        <taxon>Agaricomycetidae</taxon>
        <taxon>Agaricales</taxon>
        <taxon>Marasmiineae</taxon>
        <taxon>Mycenaceae</taxon>
        <taxon>Mycena</taxon>
    </lineage>
</organism>
<name>A0AAD6Y776_9AGAR</name>
<dbReference type="EMBL" id="JARJCW010000098">
    <property type="protein sequence ID" value="KAJ7194404.1"/>
    <property type="molecule type" value="Genomic_DNA"/>
</dbReference>
<feature type="non-terminal residue" evidence="2">
    <location>
        <position position="1"/>
    </location>
</feature>
<gene>
    <name evidence="2" type="ORF">GGX14DRAFT_678946</name>
</gene>